<evidence type="ECO:0000256" key="5">
    <source>
        <dbReference type="ARBA" id="ARBA00022683"/>
    </source>
</evidence>
<dbReference type="Proteomes" id="UP000886758">
    <property type="component" value="Unassembled WGS sequence"/>
</dbReference>
<evidence type="ECO:0000313" key="7">
    <source>
        <dbReference type="EMBL" id="HIT49663.1"/>
    </source>
</evidence>
<accession>A0A9D1GQL8</accession>
<dbReference type="InterPro" id="IPR000032">
    <property type="entry name" value="HPr-like"/>
</dbReference>
<dbReference type="EMBL" id="DVLF01000044">
    <property type="protein sequence ID" value="HIT49663.1"/>
    <property type="molecule type" value="Genomic_DNA"/>
</dbReference>
<comment type="caution">
    <text evidence="7">The sequence shown here is derived from an EMBL/GenBank/DDBJ whole genome shotgun (WGS) entry which is preliminary data.</text>
</comment>
<evidence type="ECO:0000256" key="4">
    <source>
        <dbReference type="ARBA" id="ARBA00022490"/>
    </source>
</evidence>
<dbReference type="PANTHER" id="PTHR33705">
    <property type="entry name" value="PHOSPHOCARRIER PROTEIN HPR"/>
    <property type="match status" value="1"/>
</dbReference>
<dbReference type="CDD" id="cd00367">
    <property type="entry name" value="PTS-HPr_like"/>
    <property type="match status" value="1"/>
</dbReference>
<reference evidence="7" key="2">
    <citation type="journal article" date="2021" name="PeerJ">
        <title>Extensive microbial diversity within the chicken gut microbiome revealed by metagenomics and culture.</title>
        <authorList>
            <person name="Gilroy R."/>
            <person name="Ravi A."/>
            <person name="Getino M."/>
            <person name="Pursley I."/>
            <person name="Horton D.L."/>
            <person name="Alikhan N.F."/>
            <person name="Baker D."/>
            <person name="Gharbi K."/>
            <person name="Hall N."/>
            <person name="Watson M."/>
            <person name="Adriaenssens E.M."/>
            <person name="Foster-Nyarko E."/>
            <person name="Jarju S."/>
            <person name="Secka A."/>
            <person name="Antonio M."/>
            <person name="Oren A."/>
            <person name="Chaudhuri R.R."/>
            <person name="La Ragione R."/>
            <person name="Hildebrand F."/>
            <person name="Pallen M.J."/>
        </authorList>
    </citation>
    <scope>NUCLEOTIDE SEQUENCE</scope>
    <source>
        <strain evidence="7">ChiW17-6978</strain>
    </source>
</reference>
<dbReference type="SUPFAM" id="SSF55594">
    <property type="entry name" value="HPr-like"/>
    <property type="match status" value="1"/>
</dbReference>
<dbReference type="AlphaFoldDB" id="A0A9D1GQL8"/>
<comment type="subcellular location">
    <subcellularLocation>
        <location evidence="2">Cytoplasm</location>
    </subcellularLocation>
</comment>
<dbReference type="PROSITE" id="PS51350">
    <property type="entry name" value="PTS_HPR_DOM"/>
    <property type="match status" value="1"/>
</dbReference>
<protein>
    <recommendedName>
        <fullName evidence="3">Phosphocarrier protein HPr</fullName>
    </recommendedName>
</protein>
<keyword evidence="4" id="KW-0963">Cytoplasm</keyword>
<dbReference type="GO" id="GO:0009401">
    <property type="term" value="P:phosphoenolpyruvate-dependent sugar phosphotransferase system"/>
    <property type="evidence" value="ECO:0007669"/>
    <property type="project" value="UniProtKB-KW"/>
</dbReference>
<sequence length="93" mass="10178">MQKKFKIDNEEGLHARPATSLVKACMQFDCQISLTALHRTVDFKSVMGVLSLGIFNGTEIEVVCSGIDEKEAMDEISKLICSLNLGKETKGGE</sequence>
<name>A0A9D1GQL8_9MOLU</name>
<dbReference type="GO" id="GO:0005737">
    <property type="term" value="C:cytoplasm"/>
    <property type="evidence" value="ECO:0007669"/>
    <property type="project" value="UniProtKB-SubCell"/>
</dbReference>
<dbReference type="PRINTS" id="PR00107">
    <property type="entry name" value="PHOSPHOCPHPR"/>
</dbReference>
<dbReference type="InterPro" id="IPR035895">
    <property type="entry name" value="HPr-like_sf"/>
</dbReference>
<evidence type="ECO:0000256" key="1">
    <source>
        <dbReference type="ARBA" id="ARBA00003681"/>
    </source>
</evidence>
<organism evidence="7 8">
    <name type="scientific">Candidatus Pelethenecus faecipullorum</name>
    <dbReference type="NCBI Taxonomy" id="2840900"/>
    <lineage>
        <taxon>Bacteria</taxon>
        <taxon>Bacillati</taxon>
        <taxon>Mycoplasmatota</taxon>
        <taxon>Mollicutes</taxon>
        <taxon>Candidatus Pelethenecus</taxon>
    </lineage>
</organism>
<dbReference type="PROSITE" id="PS00369">
    <property type="entry name" value="PTS_HPR_HIS"/>
    <property type="match status" value="1"/>
</dbReference>
<evidence type="ECO:0000313" key="8">
    <source>
        <dbReference type="Proteomes" id="UP000886758"/>
    </source>
</evidence>
<dbReference type="PANTHER" id="PTHR33705:SF2">
    <property type="entry name" value="PHOSPHOCARRIER PROTEIN NPR"/>
    <property type="match status" value="1"/>
</dbReference>
<dbReference type="Gene3D" id="3.30.1340.10">
    <property type="entry name" value="HPr-like"/>
    <property type="match status" value="1"/>
</dbReference>
<dbReference type="InterPro" id="IPR050399">
    <property type="entry name" value="HPr"/>
</dbReference>
<feature type="domain" description="HPr" evidence="6">
    <location>
        <begin position="1"/>
        <end position="88"/>
    </location>
</feature>
<evidence type="ECO:0000256" key="2">
    <source>
        <dbReference type="ARBA" id="ARBA00004496"/>
    </source>
</evidence>
<evidence type="ECO:0000256" key="3">
    <source>
        <dbReference type="ARBA" id="ARBA00020422"/>
    </source>
</evidence>
<dbReference type="NCBIfam" id="TIGR01003">
    <property type="entry name" value="PTS_HPr_family"/>
    <property type="match status" value="1"/>
</dbReference>
<dbReference type="InterPro" id="IPR001020">
    <property type="entry name" value="PTS_HPr_His_P_site"/>
</dbReference>
<dbReference type="Pfam" id="PF00381">
    <property type="entry name" value="PTS-HPr"/>
    <property type="match status" value="1"/>
</dbReference>
<keyword evidence="5" id="KW-0598">Phosphotransferase system</keyword>
<evidence type="ECO:0000259" key="6">
    <source>
        <dbReference type="PROSITE" id="PS51350"/>
    </source>
</evidence>
<gene>
    <name evidence="7" type="ORF">IAD46_01420</name>
</gene>
<comment type="function">
    <text evidence="1">General (non sugar-specific) component of the phosphoenolpyruvate-dependent sugar phosphotransferase system (sugar PTS). This major carbohydrate active-transport system catalyzes the phosphorylation of incoming sugar substrates concomitantly with their translocation across the cell membrane. The phosphoryl group from phosphoenolpyruvate (PEP) is transferred to the phosphoryl carrier protein HPr by enzyme I. Phospho-HPr then transfers it to the PTS EIIA domain.</text>
</comment>
<reference evidence="7" key="1">
    <citation type="submission" date="2020-10" db="EMBL/GenBank/DDBJ databases">
        <authorList>
            <person name="Gilroy R."/>
        </authorList>
    </citation>
    <scope>NUCLEOTIDE SEQUENCE</scope>
    <source>
        <strain evidence="7">ChiW17-6978</strain>
    </source>
</reference>
<proteinExistence type="predicted"/>